<dbReference type="EMBL" id="AP018050">
    <property type="protein sequence ID" value="BBA29911.1"/>
    <property type="molecule type" value="Genomic_DNA"/>
</dbReference>
<name>A0A250KJS0_9BACT</name>
<proteinExistence type="predicted"/>
<gene>
    <name evidence="1" type="ORF">PMEL_200438</name>
</gene>
<dbReference type="AlphaFoldDB" id="A0A250KJS0"/>
<protein>
    <submittedName>
        <fullName evidence="1">Uncharacterized protein</fullName>
    </submittedName>
</protein>
<accession>A0A250KJS0</accession>
<evidence type="ECO:0000313" key="2">
    <source>
        <dbReference type="Proteomes" id="UP000267517"/>
    </source>
</evidence>
<reference evidence="1 2" key="1">
    <citation type="submission" date="2017-05" db="EMBL/GenBank/DDBJ databases">
        <title>whole genome sequence of Prevotella melaninogenica GAI 07411.</title>
        <authorList>
            <person name="Kondo Y."/>
            <person name="Hoshino T."/>
        </authorList>
    </citation>
    <scope>NUCLEOTIDE SEQUENCE [LARGE SCALE GENOMIC DNA]</scope>
    <source>
        <strain evidence="1 2">GAI 07411</strain>
    </source>
</reference>
<organism evidence="1 2">
    <name type="scientific">Prevotella melaninogenica</name>
    <dbReference type="NCBI Taxonomy" id="28132"/>
    <lineage>
        <taxon>Bacteria</taxon>
        <taxon>Pseudomonadati</taxon>
        <taxon>Bacteroidota</taxon>
        <taxon>Bacteroidia</taxon>
        <taxon>Bacteroidales</taxon>
        <taxon>Prevotellaceae</taxon>
        <taxon>Prevotella</taxon>
    </lineage>
</organism>
<dbReference type="Proteomes" id="UP000267517">
    <property type="component" value="Chromosome II"/>
</dbReference>
<sequence>MITYMRKVKAINPNHKVQSSMLKVQRIKKFNFKQPVFLVATLLSITLLGSSFRSGKTDVHEMPDSIQIAIDSINKYNIFAATYVLGPEHHRSGQYNYADWLRRHATPDQLAEIAKTNPNPATRLWALRILLEKPHKQVYDVLKATINDTTETEQMSYCFYSKVPYNLRSFSLYYFDQVNSQTPEMQEAIDSLAFFDYMKRYGYSYGILKHFKPKQKYYAAVVEAADKGQVEVLPLLIKYKNPNDLQHIRKLLQADFEENKRLTYDTREILEEWGKPDFEEYAKSVCQAVIGKPDYFSVREYFPLLWQYPAPWSYQLLEDILSGKDRYSNIHEIKEHFIKYAKEGPIPPIFQPLYDRYLKERHTVRSGRPQTEESLKTLRMALDALNKETFFSEEEKVGSSDRYRLMQFDYADSLRYNATSDQLAEIAQTSPSRITRLWAFKILLEKPNGQIFNILKQAINDTTKVNYISSSEEEFKVPFHRSILSVYYSNVDEDLPEQQQAAIDSLVFFDYMKKYGYEEAFLQDLQPLKSYYPTIIKEADKGNDEVLMFLARYKNKNDIARINKFLKRDLKKNGEMTNESYWLLNAWDKPDFEWYVKTICQAAAKKKTHYGQTRYISLLWSYPAPWSYDIFKDMISQEEKYKNFSDIKVFLQQQAKHGTFPQVFRPLIEK</sequence>
<evidence type="ECO:0000313" key="1">
    <source>
        <dbReference type="EMBL" id="BBA29911.1"/>
    </source>
</evidence>